<dbReference type="Pfam" id="PF09140">
    <property type="entry name" value="MipZ"/>
    <property type="match status" value="1"/>
</dbReference>
<evidence type="ECO:0000313" key="2">
    <source>
        <dbReference type="Proteomes" id="UP000281094"/>
    </source>
</evidence>
<gene>
    <name evidence="1" type="ORF">D8780_06740</name>
</gene>
<protein>
    <submittedName>
        <fullName evidence="1">ATPase</fullName>
    </submittedName>
</protein>
<dbReference type="PANTHER" id="PTHR13696:SF96">
    <property type="entry name" value="COBQ_COBB_MIND_PARA NUCLEOTIDE BINDING DOMAIN-CONTAINING PROTEIN"/>
    <property type="match status" value="1"/>
</dbReference>
<dbReference type="InterPro" id="IPR015223">
    <property type="entry name" value="MipZ"/>
</dbReference>
<organism evidence="1 2">
    <name type="scientific">Notoacmeibacter ruber</name>
    <dbReference type="NCBI Taxonomy" id="2670375"/>
    <lineage>
        <taxon>Bacteria</taxon>
        <taxon>Pseudomonadati</taxon>
        <taxon>Pseudomonadota</taxon>
        <taxon>Alphaproteobacteria</taxon>
        <taxon>Hyphomicrobiales</taxon>
        <taxon>Notoacmeibacteraceae</taxon>
        <taxon>Notoacmeibacter</taxon>
    </lineage>
</organism>
<proteinExistence type="predicted"/>
<dbReference type="InterPro" id="IPR027417">
    <property type="entry name" value="P-loop_NTPase"/>
</dbReference>
<name>A0A3L7JBD5_9HYPH</name>
<evidence type="ECO:0000313" key="1">
    <source>
        <dbReference type="EMBL" id="RLQ87946.1"/>
    </source>
</evidence>
<sequence length="311" mass="34756">MFGRQRVQASGRSGAAHLLVCGNEKGGSGKSTLGIHIATDLLNRGLRVGILDLDIRQQTMARFFAYRARTASIKKLALPMPRVEILPAVRRERVADVEHEERCKLFRLLLDLRNDCDIVIVDTPGASTNLSDIVHSQADTLISPMNDSFVDFDVLGSIDPVTGQFGGTSHYADTVRHARRERRHADGAMLDWVIVRNRQATFSSRNERKVDNGLRQLAMQMGFRLVDGIGERVVFRELFPLGLTVMDSAVLYDLNVCSRTSPSHLAGKAEIERLVRALRLPLEAEGAQRAAIRRELGRPNEFRTRIAELLH</sequence>
<dbReference type="SUPFAM" id="SSF52540">
    <property type="entry name" value="P-loop containing nucleoside triphosphate hydrolases"/>
    <property type="match status" value="1"/>
</dbReference>
<dbReference type="RefSeq" id="WP_121644909.1">
    <property type="nucleotide sequence ID" value="NZ_RCWN01000001.1"/>
</dbReference>
<reference evidence="1 2" key="1">
    <citation type="submission" date="2018-10" db="EMBL/GenBank/DDBJ databases">
        <title>Notoacmeibacter sp. M2BS9Y-3-1, whole genome shotgun sequence.</title>
        <authorList>
            <person name="Tuo L."/>
        </authorList>
    </citation>
    <scope>NUCLEOTIDE SEQUENCE [LARGE SCALE GENOMIC DNA]</scope>
    <source>
        <strain evidence="1 2">M2BS9Y-3-1</strain>
    </source>
</reference>
<dbReference type="AlphaFoldDB" id="A0A3L7JBD5"/>
<comment type="caution">
    <text evidence="1">The sequence shown here is derived from an EMBL/GenBank/DDBJ whole genome shotgun (WGS) entry which is preliminary data.</text>
</comment>
<dbReference type="PANTHER" id="PTHR13696">
    <property type="entry name" value="P-LOOP CONTAINING NUCLEOSIDE TRIPHOSPHATE HYDROLASE"/>
    <property type="match status" value="1"/>
</dbReference>
<dbReference type="EMBL" id="RCWN01000001">
    <property type="protein sequence ID" value="RLQ87946.1"/>
    <property type="molecule type" value="Genomic_DNA"/>
</dbReference>
<dbReference type="InterPro" id="IPR050678">
    <property type="entry name" value="DNA_Partitioning_ATPase"/>
</dbReference>
<dbReference type="CDD" id="cd02042">
    <property type="entry name" value="ParAB_family"/>
    <property type="match status" value="1"/>
</dbReference>
<dbReference type="Gene3D" id="3.40.50.300">
    <property type="entry name" value="P-loop containing nucleotide triphosphate hydrolases"/>
    <property type="match status" value="1"/>
</dbReference>
<keyword evidence="2" id="KW-1185">Reference proteome</keyword>
<dbReference type="Proteomes" id="UP000281094">
    <property type="component" value="Unassembled WGS sequence"/>
</dbReference>
<accession>A0A3L7JBD5</accession>